<feature type="transmembrane region" description="Helical" evidence="6">
    <location>
        <begin position="460"/>
        <end position="481"/>
    </location>
</feature>
<evidence type="ECO:0000256" key="3">
    <source>
        <dbReference type="ARBA" id="ARBA00022692"/>
    </source>
</evidence>
<gene>
    <name evidence="7" type="ORF">LFA_0575</name>
</gene>
<evidence type="ECO:0000256" key="5">
    <source>
        <dbReference type="ARBA" id="ARBA00023136"/>
    </source>
</evidence>
<feature type="transmembrane region" description="Helical" evidence="6">
    <location>
        <begin position="222"/>
        <end position="242"/>
    </location>
</feature>
<protein>
    <submittedName>
        <fullName evidence="7">Oligopeptide transporter</fullName>
    </submittedName>
</protein>
<feature type="transmembrane region" description="Helical" evidence="6">
    <location>
        <begin position="262"/>
        <end position="282"/>
    </location>
</feature>
<feature type="transmembrane region" description="Helical" evidence="6">
    <location>
        <begin position="195"/>
        <end position="215"/>
    </location>
</feature>
<sequence length="667" mass="71947">MADTPFIAANQKVAELTFRVILLAIILTVLLAMSNAYLALKLGILTSASIPAAIISMGILRLFKNSTILENNAVQTAASAGEAVAGGIVYTIPALIIIRFWHHFDYTTNFLIAACGGILGVLFSIPLRRILVNEQALKFPEGRAIAEVLKSSADKVGGIKDIFIGGLIGGFIELLQIGFKLIASSWNYWFVVKRSLFGLGTGFSATMIGAGYLVGHDMAISIFLGAVISWLIALPIVSQLYPEFLNQYSPEQASSLLWSSEMRYLGIGAMLFAGMWTFVKLIKPLSKSISISFKAFISKEKANEQIPRTDKDIPMPFILMGIGMMAAILFLFFQFIFPLGQVGLENGFSPTIIFFGVVYVLVIGFLFSVITAYFSGMVGVTASPGSSVVIAGMLFAAWLLLTFIDHLLPLPLSAEQIQAAEAITIIIGSVVTGIAAIANDNTQDLKVGQLVGATPWKQQVMLLLGVIVSSLVIPPVMQLLFDVYGIAGVMPHEGMDISQSLPAPTAALMAAITEAVFRKSLPWAMMLVGSCIILLAIFVNHVFKLKRWINLSILGIAIGMYLPLASSFPLFIGGMIALFVQKRLQRLNHNEDELVARKQKGTLIACGLVAGSAIMDVLLAIPFSIFHSPDALQLVGAGWKESGTYLGVLTTVLLAWWINKRVCTSAV</sequence>
<dbReference type="NCBIfam" id="TIGR00728">
    <property type="entry name" value="OPT_sfam"/>
    <property type="match status" value="1"/>
</dbReference>
<proteinExistence type="predicted"/>
<feature type="transmembrane region" description="Helical" evidence="6">
    <location>
        <begin position="83"/>
        <end position="102"/>
    </location>
</feature>
<feature type="transmembrane region" description="Helical" evidence="6">
    <location>
        <begin position="386"/>
        <end position="404"/>
    </location>
</feature>
<organism evidence="7 8">
    <name type="scientific">Legionella fallonii LLAP-10</name>
    <dbReference type="NCBI Taxonomy" id="1212491"/>
    <lineage>
        <taxon>Bacteria</taxon>
        <taxon>Pseudomonadati</taxon>
        <taxon>Pseudomonadota</taxon>
        <taxon>Gammaproteobacteria</taxon>
        <taxon>Legionellales</taxon>
        <taxon>Legionellaceae</taxon>
        <taxon>Legionella</taxon>
    </lineage>
</organism>
<dbReference type="InterPro" id="IPR045035">
    <property type="entry name" value="YSL-like"/>
</dbReference>
<feature type="transmembrane region" description="Helical" evidence="6">
    <location>
        <begin position="416"/>
        <end position="439"/>
    </location>
</feature>
<feature type="transmembrane region" description="Helical" evidence="6">
    <location>
        <begin position="601"/>
        <end position="623"/>
    </location>
</feature>
<evidence type="ECO:0000313" key="7">
    <source>
        <dbReference type="EMBL" id="CEG56029.1"/>
    </source>
</evidence>
<dbReference type="STRING" id="1212491.LFA_0575"/>
<feature type="transmembrane region" description="Helical" evidence="6">
    <location>
        <begin position="549"/>
        <end position="580"/>
    </location>
</feature>
<keyword evidence="5 6" id="KW-0472">Membrane</keyword>
<evidence type="ECO:0000256" key="1">
    <source>
        <dbReference type="ARBA" id="ARBA00004141"/>
    </source>
</evidence>
<dbReference type="InterPro" id="IPR004813">
    <property type="entry name" value="OPT"/>
</dbReference>
<feature type="transmembrane region" description="Helical" evidence="6">
    <location>
        <begin position="643"/>
        <end position="659"/>
    </location>
</feature>
<dbReference type="InterPro" id="IPR004814">
    <property type="entry name" value="Oligopep_transpt"/>
</dbReference>
<feature type="transmembrane region" description="Helical" evidence="6">
    <location>
        <begin position="352"/>
        <end position="374"/>
    </location>
</feature>
<dbReference type="EMBL" id="LN614827">
    <property type="protein sequence ID" value="CEG56029.1"/>
    <property type="molecule type" value="Genomic_DNA"/>
</dbReference>
<dbReference type="Proteomes" id="UP000032430">
    <property type="component" value="Chromosome I"/>
</dbReference>
<feature type="transmembrane region" description="Helical" evidence="6">
    <location>
        <begin position="317"/>
        <end position="340"/>
    </location>
</feature>
<dbReference type="OrthoDB" id="9809340at2"/>
<dbReference type="NCBIfam" id="TIGR00733">
    <property type="entry name" value="OPT family oligopeptide transporter"/>
    <property type="match status" value="1"/>
</dbReference>
<evidence type="ECO:0000256" key="6">
    <source>
        <dbReference type="SAM" id="Phobius"/>
    </source>
</evidence>
<keyword evidence="2" id="KW-0813">Transport</keyword>
<keyword evidence="8" id="KW-1185">Reference proteome</keyword>
<feature type="transmembrane region" description="Helical" evidence="6">
    <location>
        <begin position="524"/>
        <end position="543"/>
    </location>
</feature>
<dbReference type="GO" id="GO:0016020">
    <property type="term" value="C:membrane"/>
    <property type="evidence" value="ECO:0007669"/>
    <property type="project" value="UniProtKB-SubCell"/>
</dbReference>
<dbReference type="AlphaFoldDB" id="A0A098G234"/>
<comment type="subcellular location">
    <subcellularLocation>
        <location evidence="1">Membrane</location>
        <topology evidence="1">Multi-pass membrane protein</topology>
    </subcellularLocation>
</comment>
<name>A0A098G234_9GAMM</name>
<accession>A0A098G234</accession>
<feature type="transmembrane region" description="Helical" evidence="6">
    <location>
        <begin position="501"/>
        <end position="517"/>
    </location>
</feature>
<keyword evidence="4 6" id="KW-1133">Transmembrane helix</keyword>
<evidence type="ECO:0000313" key="8">
    <source>
        <dbReference type="Proteomes" id="UP000032430"/>
    </source>
</evidence>
<dbReference type="PANTHER" id="PTHR31645:SF0">
    <property type="entry name" value="OLIGOPEPTIDE TRANSPORTER YGL114W-RELATED"/>
    <property type="match status" value="1"/>
</dbReference>
<feature type="transmembrane region" description="Helical" evidence="6">
    <location>
        <begin position="44"/>
        <end position="63"/>
    </location>
</feature>
<evidence type="ECO:0000256" key="4">
    <source>
        <dbReference type="ARBA" id="ARBA00022989"/>
    </source>
</evidence>
<feature type="transmembrane region" description="Helical" evidence="6">
    <location>
        <begin position="20"/>
        <end position="38"/>
    </location>
</feature>
<feature type="transmembrane region" description="Helical" evidence="6">
    <location>
        <begin position="162"/>
        <end position="183"/>
    </location>
</feature>
<dbReference type="RefSeq" id="WP_045094787.1">
    <property type="nucleotide sequence ID" value="NZ_LN614827.1"/>
</dbReference>
<keyword evidence="3 6" id="KW-0812">Transmembrane</keyword>
<dbReference type="PANTHER" id="PTHR31645">
    <property type="entry name" value="OLIGOPEPTIDE TRANSPORTER YGL114W-RELATED"/>
    <property type="match status" value="1"/>
</dbReference>
<dbReference type="KEGG" id="lfa:LFA_0575"/>
<dbReference type="HOGENOM" id="CLU_018238_0_0_6"/>
<feature type="transmembrane region" description="Helical" evidence="6">
    <location>
        <begin position="108"/>
        <end position="127"/>
    </location>
</feature>
<dbReference type="Pfam" id="PF03169">
    <property type="entry name" value="OPT"/>
    <property type="match status" value="1"/>
</dbReference>
<dbReference type="GO" id="GO:0035673">
    <property type="term" value="F:oligopeptide transmembrane transporter activity"/>
    <property type="evidence" value="ECO:0007669"/>
    <property type="project" value="InterPro"/>
</dbReference>
<evidence type="ECO:0000256" key="2">
    <source>
        <dbReference type="ARBA" id="ARBA00022448"/>
    </source>
</evidence>
<reference evidence="8" key="1">
    <citation type="submission" date="2014-09" db="EMBL/GenBank/DDBJ databases">
        <authorList>
            <person name="Gomez-Valero L."/>
        </authorList>
    </citation>
    <scope>NUCLEOTIDE SEQUENCE [LARGE SCALE GENOMIC DNA]</scope>
    <source>
        <strain evidence="8">ATCC700992</strain>
    </source>
</reference>